<dbReference type="Pfam" id="PF09479">
    <property type="entry name" value="Flg_new"/>
    <property type="match status" value="1"/>
</dbReference>
<accession>A0ABT4IIL2</accession>
<sequence length="1128" mass="117403">MSLCNYGANRPHDSLAELWRSGVVLLAALLLVCTLMAGAVSAAGLSYSQTDGVLYEITAPGEYTLSADITENGSNETLILINADGVTLNGNDKTITGSDSTKYGIRVASGKENFQIKNFQNITNVHIAGIWAGSNKSTAWDIGSSTISGVTIGDVTAPGFTPKDTTNPNPVTNLTYGVTVYSIGSGTLTVSDVHIKGKIHGDGSAGIATHVTNGDLTLQRIYIDSTANIISEWGGGNKDQNGRTYYNAHGILAWAFGTGKVTVSDSLVTGTIKAVKGNSFGIDEQTQSGATGQGLIENCIISATLSGNWAYGIAVAVIEDGTTIVQNSVVNATLQGSAMSEAIGIFDNVNKVVATNVVSRTATIQNNILNATYSLGNTKTAVRFYSGNTLSGLTINLKENTLSVDSQPAYFFHGSATNMDSVTLNVEDNTLPVSQAVFYDNDASKPFYTGIVAGNKVTGTPTPTYLATDNTKARFSKITWGLTPSENVPGVAWTGDTANGYTLAISESGSYKLMKDVNLKSMTVSADNVVIDGNKDAGVTITAKSGDSPVIKSTGTGVTLQNLKVVGTGDFAQGKFIELTGTSTTLKDSVIDFSKAKTTASSSFHTVYLSGSSSKILDSTIKAGASETSSSQCIVVQGKSGTSLSSIEITGNTLVPNTATVYKSDDTKVSSGSIGVRIAAHVTDVTIKDNTITCEVDADKTSMNNGIAIDSVNQAVTVTANNNKFTLSGNAAKLESSKKGQVGGFGNVFYVNPDKGISTNAITINANGNTVNGGTYFLYADSDNGAVTSEVKLEGTISANSFGAISGKAYQVTPVEVSGFSVTSTITWSDNVEPAVPDVPKVTPTIDTEGNTVVTPSTPEDTTFSEETHTATIGNADTSPAVIQISGDGVKHDSTSGAITVPETAEIKAVYKEAPVDAPATVGTTTYQLNIILTEVDTENLPTISPAFDAAKANLVPSGYTVASMITATTNVAEINQKIGTGGIQLTFTVPAAWVNAIGKSRLAVFHIKNNKAEPVSMTSIQSEGNYFKITIKADNFSTYALAGYTSSQASSSGNTNNAFRVLFDTQGGSYVSPATGLSYGDKISQPANPVKDGYTFGGWYKDAACTQAWSFSDSIPGDMTLYAKWTS</sequence>
<dbReference type="Proteomes" id="UP001141422">
    <property type="component" value="Unassembled WGS sequence"/>
</dbReference>
<proteinExistence type="predicted"/>
<dbReference type="NCBIfam" id="TIGR02543">
    <property type="entry name" value="List_Bact_rpt"/>
    <property type="match status" value="1"/>
</dbReference>
<dbReference type="Gene3D" id="2.60.40.4270">
    <property type="entry name" value="Listeria-Bacteroides repeat domain"/>
    <property type="match status" value="1"/>
</dbReference>
<dbReference type="InterPro" id="IPR013378">
    <property type="entry name" value="InlB-like_B-rpt"/>
</dbReference>
<dbReference type="InterPro" id="IPR006626">
    <property type="entry name" value="PbH1"/>
</dbReference>
<dbReference type="InterPro" id="IPR011050">
    <property type="entry name" value="Pectin_lyase_fold/virulence"/>
</dbReference>
<name>A0ABT4IIL2_9EURY</name>
<feature type="compositionally biased region" description="Polar residues" evidence="2">
    <location>
        <begin position="845"/>
        <end position="862"/>
    </location>
</feature>
<gene>
    <name evidence="3" type="ORF">O0S10_10200</name>
</gene>
<dbReference type="InterPro" id="IPR042229">
    <property type="entry name" value="Listeria/Bacterioides_rpt_sf"/>
</dbReference>
<dbReference type="SMART" id="SM00710">
    <property type="entry name" value="PbH1"/>
    <property type="match status" value="11"/>
</dbReference>
<comment type="caution">
    <text evidence="3">The sequence shown here is derived from an EMBL/GenBank/DDBJ whole genome shotgun (WGS) entry which is preliminary data.</text>
</comment>
<feature type="region of interest" description="Disordered" evidence="2">
    <location>
        <begin position="841"/>
        <end position="864"/>
    </location>
</feature>
<feature type="non-terminal residue" evidence="3">
    <location>
        <position position="1128"/>
    </location>
</feature>
<organism evidence="3 4">
    <name type="scientific">Methanocorpusculum petauri</name>
    <dbReference type="NCBI Taxonomy" id="3002863"/>
    <lineage>
        <taxon>Archaea</taxon>
        <taxon>Methanobacteriati</taxon>
        <taxon>Methanobacteriota</taxon>
        <taxon>Stenosarchaea group</taxon>
        <taxon>Methanomicrobia</taxon>
        <taxon>Methanomicrobiales</taxon>
        <taxon>Methanocorpusculaceae</taxon>
        <taxon>Methanocorpusculum</taxon>
    </lineage>
</organism>
<dbReference type="RefSeq" id="WP_268925776.1">
    <property type="nucleotide sequence ID" value="NZ_JAPTGB010000032.1"/>
</dbReference>
<dbReference type="SUPFAM" id="SSF51126">
    <property type="entry name" value="Pectin lyase-like"/>
    <property type="match status" value="1"/>
</dbReference>
<comment type="subcellular location">
    <subcellularLocation>
        <location evidence="1">Cell envelope</location>
    </subcellularLocation>
</comment>
<evidence type="ECO:0000256" key="1">
    <source>
        <dbReference type="ARBA" id="ARBA00004196"/>
    </source>
</evidence>
<reference evidence="3" key="1">
    <citation type="submission" date="2022-12" db="EMBL/GenBank/DDBJ databases">
        <title>Isolation and characterisation of novel Methanocorpusculum spp. from native Australian herbivores indicates the genus is ancestrally host-associated.</title>
        <authorList>
            <person name="Volmer J.G."/>
            <person name="Soo R.M."/>
            <person name="Evans P.N."/>
            <person name="Hoedt E.C."/>
            <person name="Astorga Alsina A.L."/>
            <person name="Woodcroft B.J."/>
            <person name="Tyson G.W."/>
            <person name="Hugenholtz P."/>
            <person name="Morrison M."/>
        </authorList>
    </citation>
    <scope>NUCLEOTIDE SEQUENCE</scope>
    <source>
        <strain evidence="3">MG</strain>
    </source>
</reference>
<protein>
    <submittedName>
        <fullName evidence="3">InlB B-repeat-containing protein</fullName>
    </submittedName>
</protein>
<dbReference type="EMBL" id="JAPTGB010000032">
    <property type="protein sequence ID" value="MCZ0861583.1"/>
    <property type="molecule type" value="Genomic_DNA"/>
</dbReference>
<keyword evidence="4" id="KW-1185">Reference proteome</keyword>
<evidence type="ECO:0000313" key="3">
    <source>
        <dbReference type="EMBL" id="MCZ0861583.1"/>
    </source>
</evidence>
<evidence type="ECO:0000256" key="2">
    <source>
        <dbReference type="SAM" id="MobiDB-lite"/>
    </source>
</evidence>
<evidence type="ECO:0000313" key="4">
    <source>
        <dbReference type="Proteomes" id="UP001141422"/>
    </source>
</evidence>